<dbReference type="RefSeq" id="WP_157300465.1">
    <property type="nucleotide sequence ID" value="NZ_BAAAZB010000006.1"/>
</dbReference>
<feature type="region of interest" description="Disordered" evidence="1">
    <location>
        <begin position="1"/>
        <end position="20"/>
    </location>
</feature>
<dbReference type="Proteomes" id="UP000468388">
    <property type="component" value="Unassembled WGS sequence"/>
</dbReference>
<protein>
    <recommendedName>
        <fullName evidence="4">Transposase</fullName>
    </recommendedName>
</protein>
<evidence type="ECO:0000256" key="1">
    <source>
        <dbReference type="SAM" id="MobiDB-lite"/>
    </source>
</evidence>
<evidence type="ECO:0000313" key="3">
    <source>
        <dbReference type="Proteomes" id="UP000468388"/>
    </source>
</evidence>
<dbReference type="OrthoDB" id="675401at2"/>
<comment type="caution">
    <text evidence="2">The sequence shown here is derived from an EMBL/GenBank/DDBJ whole genome shotgun (WGS) entry which is preliminary data.</text>
</comment>
<organism evidence="2 3">
    <name type="scientific">Chitinophaga oryziterrae</name>
    <dbReference type="NCBI Taxonomy" id="1031224"/>
    <lineage>
        <taxon>Bacteria</taxon>
        <taxon>Pseudomonadati</taxon>
        <taxon>Bacteroidota</taxon>
        <taxon>Chitinophagia</taxon>
        <taxon>Chitinophagales</taxon>
        <taxon>Chitinophagaceae</taxon>
        <taxon>Chitinophaga</taxon>
    </lineage>
</organism>
<keyword evidence="3" id="KW-1185">Reference proteome</keyword>
<sequence length="117" mass="13287">MNVELPKQSSSSIPRRSVREKKRILQDWQQSPLKMKAFCSENDISLSALKYWMKQFNMGCKRKSQQPSSSSFISLIPQVPIGTATPFAEYILADNSRVVINQMVDASFLKELISSSK</sequence>
<evidence type="ECO:0008006" key="4">
    <source>
        <dbReference type="Google" id="ProtNLM"/>
    </source>
</evidence>
<name>A0A6N8J988_9BACT</name>
<dbReference type="AlphaFoldDB" id="A0A6N8J988"/>
<evidence type="ECO:0000313" key="2">
    <source>
        <dbReference type="EMBL" id="MVT41845.1"/>
    </source>
</evidence>
<dbReference type="NCBIfam" id="NF047593">
    <property type="entry name" value="IS66_ISAeme5_TnpA"/>
    <property type="match status" value="1"/>
</dbReference>
<dbReference type="EMBL" id="WRXO01000003">
    <property type="protein sequence ID" value="MVT41845.1"/>
    <property type="molecule type" value="Genomic_DNA"/>
</dbReference>
<accession>A0A6N8J988</accession>
<proteinExistence type="predicted"/>
<reference evidence="2 3" key="1">
    <citation type="submission" date="2019-12" db="EMBL/GenBank/DDBJ databases">
        <title>The draft genomic sequence of strain Chitinophaga oryziterrae JCM 16595.</title>
        <authorList>
            <person name="Zhang X."/>
        </authorList>
    </citation>
    <scope>NUCLEOTIDE SEQUENCE [LARGE SCALE GENOMIC DNA]</scope>
    <source>
        <strain evidence="2 3">JCM 16595</strain>
    </source>
</reference>
<gene>
    <name evidence="2" type="ORF">GO495_14740</name>
</gene>